<evidence type="ECO:0000313" key="5">
    <source>
        <dbReference type="EMBL" id="KAK2033083.1"/>
    </source>
</evidence>
<comment type="caution">
    <text evidence="5">The sequence shown here is derived from an EMBL/GenBank/DDBJ whole genome shotgun (WGS) entry which is preliminary data.</text>
</comment>
<dbReference type="SUPFAM" id="SSF101751">
    <property type="entry name" value="Hydrophobin II, HfbII"/>
    <property type="match status" value="1"/>
</dbReference>
<feature type="chain" id="PRO_5042016130" evidence="4">
    <location>
        <begin position="18"/>
        <end position="101"/>
    </location>
</feature>
<dbReference type="EMBL" id="MU842825">
    <property type="protein sequence ID" value="KAK2033083.1"/>
    <property type="molecule type" value="Genomic_DNA"/>
</dbReference>
<dbReference type="Proteomes" id="UP001232148">
    <property type="component" value="Unassembled WGS sequence"/>
</dbReference>
<keyword evidence="4" id="KW-0732">Signal</keyword>
<sequence>MQFSVALVALFASVTIAAPTGGEDGGSPAPYFPCAQTLYSQELCCAADVGGILGVDCVTPSSDPKSAEDFKKICAKEGQQPRCCTLPLLGLAVLCQAPSGI</sequence>
<organism evidence="5 6">
    <name type="scientific">Colletotrichum zoysiae</name>
    <dbReference type="NCBI Taxonomy" id="1216348"/>
    <lineage>
        <taxon>Eukaryota</taxon>
        <taxon>Fungi</taxon>
        <taxon>Dikarya</taxon>
        <taxon>Ascomycota</taxon>
        <taxon>Pezizomycotina</taxon>
        <taxon>Sordariomycetes</taxon>
        <taxon>Hypocreomycetidae</taxon>
        <taxon>Glomerellales</taxon>
        <taxon>Glomerellaceae</taxon>
        <taxon>Colletotrichum</taxon>
        <taxon>Colletotrichum graminicola species complex</taxon>
    </lineage>
</organism>
<evidence type="ECO:0000256" key="4">
    <source>
        <dbReference type="SAM" id="SignalP"/>
    </source>
</evidence>
<evidence type="ECO:0000256" key="2">
    <source>
        <dbReference type="ARBA" id="ARBA00009576"/>
    </source>
</evidence>
<dbReference type="AlphaFoldDB" id="A0AAD9HQ99"/>
<dbReference type="Pfam" id="PF06766">
    <property type="entry name" value="Hydrophobin_2"/>
    <property type="match status" value="1"/>
</dbReference>
<proteinExistence type="inferred from homology"/>
<evidence type="ECO:0000313" key="6">
    <source>
        <dbReference type="Proteomes" id="UP001232148"/>
    </source>
</evidence>
<protein>
    <submittedName>
        <fullName evidence="5">Hydrophobin-like protein</fullName>
    </submittedName>
</protein>
<feature type="signal peptide" evidence="4">
    <location>
        <begin position="1"/>
        <end position="17"/>
    </location>
</feature>
<comment type="subcellular location">
    <subcellularLocation>
        <location evidence="1">Cell envelope</location>
    </subcellularLocation>
</comment>
<accession>A0AAD9HQ99</accession>
<dbReference type="PANTHER" id="PTHR42341:SF1">
    <property type="entry name" value="HYDROPHOBIN"/>
    <property type="match status" value="1"/>
</dbReference>
<reference evidence="5" key="1">
    <citation type="submission" date="2021-06" db="EMBL/GenBank/DDBJ databases">
        <title>Comparative genomics, transcriptomics and evolutionary studies reveal genomic signatures of adaptation to plant cell wall in hemibiotrophic fungi.</title>
        <authorList>
            <consortium name="DOE Joint Genome Institute"/>
            <person name="Baroncelli R."/>
            <person name="Diaz J.F."/>
            <person name="Benocci T."/>
            <person name="Peng M."/>
            <person name="Battaglia E."/>
            <person name="Haridas S."/>
            <person name="Andreopoulos W."/>
            <person name="Labutti K."/>
            <person name="Pangilinan J."/>
            <person name="Floch G.L."/>
            <person name="Makela M.R."/>
            <person name="Henrissat B."/>
            <person name="Grigoriev I.V."/>
            <person name="Crouch J.A."/>
            <person name="De Vries R.P."/>
            <person name="Sukno S.A."/>
            <person name="Thon M.R."/>
        </authorList>
    </citation>
    <scope>NUCLEOTIDE SEQUENCE</scope>
    <source>
        <strain evidence="5">MAFF235873</strain>
    </source>
</reference>
<keyword evidence="3" id="KW-1015">Disulfide bond</keyword>
<evidence type="ECO:0000256" key="1">
    <source>
        <dbReference type="ARBA" id="ARBA00004196"/>
    </source>
</evidence>
<dbReference type="GO" id="GO:0005576">
    <property type="term" value="C:extracellular region"/>
    <property type="evidence" value="ECO:0007669"/>
    <property type="project" value="InterPro"/>
</dbReference>
<dbReference type="Gene3D" id="3.20.120.10">
    <property type="entry name" value="Hydrophobin"/>
    <property type="match status" value="1"/>
</dbReference>
<dbReference type="InterPro" id="IPR036686">
    <property type="entry name" value="Class_II_Hydrophobin_sf"/>
</dbReference>
<keyword evidence="6" id="KW-1185">Reference proteome</keyword>
<name>A0AAD9HQ99_9PEZI</name>
<evidence type="ECO:0000256" key="3">
    <source>
        <dbReference type="ARBA" id="ARBA00023157"/>
    </source>
</evidence>
<comment type="similarity">
    <text evidence="2">Belongs to the cerato-ulmin hydrophobin family.</text>
</comment>
<dbReference type="PANTHER" id="PTHR42341">
    <property type="entry name" value="HYDROPHOBIN"/>
    <property type="match status" value="1"/>
</dbReference>
<dbReference type="CDD" id="cd23508">
    <property type="entry name" value="hydrophobin_II"/>
    <property type="match status" value="1"/>
</dbReference>
<gene>
    <name evidence="5" type="ORF">LX32DRAFT_635722</name>
</gene>
<dbReference type="InterPro" id="IPR010636">
    <property type="entry name" value="Class_II_hydrophobin"/>
</dbReference>